<evidence type="ECO:0000256" key="1">
    <source>
        <dbReference type="ARBA" id="ARBA00007261"/>
    </source>
</evidence>
<dbReference type="GO" id="GO:0008237">
    <property type="term" value="F:metallopeptidase activity"/>
    <property type="evidence" value="ECO:0007669"/>
    <property type="project" value="UniProtKB-KW"/>
</dbReference>
<feature type="domain" description="Peptidase M16 C-terminal" evidence="8">
    <location>
        <begin position="688"/>
        <end position="865"/>
    </location>
</feature>
<evidence type="ECO:0000256" key="4">
    <source>
        <dbReference type="ARBA" id="ARBA00022833"/>
    </source>
</evidence>
<dbReference type="InterPro" id="IPR007863">
    <property type="entry name" value="Peptidase_M16_C"/>
</dbReference>
<dbReference type="GO" id="GO:0006508">
    <property type="term" value="P:proteolysis"/>
    <property type="evidence" value="ECO:0007669"/>
    <property type="project" value="UniProtKB-KW"/>
</dbReference>
<dbReference type="InterPro" id="IPR050626">
    <property type="entry name" value="Peptidase_M16"/>
</dbReference>
<accession>K6Y5B8</accession>
<dbReference type="SUPFAM" id="SSF63411">
    <property type="entry name" value="LuxS/MPP-like metallohydrolase"/>
    <property type="match status" value="4"/>
</dbReference>
<comment type="similarity">
    <text evidence="1">Belongs to the peptidase M16 family.</text>
</comment>
<keyword evidence="3 9" id="KW-0378">Hydrolase</keyword>
<gene>
    <name evidence="9" type="primary">pqqL</name>
    <name evidence="9" type="ORF">GLIP_0792</name>
</gene>
<evidence type="ECO:0000256" key="6">
    <source>
        <dbReference type="SAM" id="MobiDB-lite"/>
    </source>
</evidence>
<evidence type="ECO:0000256" key="2">
    <source>
        <dbReference type="ARBA" id="ARBA00022670"/>
    </source>
</evidence>
<evidence type="ECO:0000256" key="5">
    <source>
        <dbReference type="ARBA" id="ARBA00023049"/>
    </source>
</evidence>
<feature type="domain" description="Peptidase M16 C-terminal" evidence="8">
    <location>
        <begin position="223"/>
        <end position="399"/>
    </location>
</feature>
<dbReference type="EMBL" id="BAEN01000021">
    <property type="protein sequence ID" value="GAC13437.1"/>
    <property type="molecule type" value="Genomic_DNA"/>
</dbReference>
<keyword evidence="5" id="KW-0482">Metalloprotease</keyword>
<dbReference type="eggNOG" id="COG0612">
    <property type="taxonomic scope" value="Bacteria"/>
</dbReference>
<evidence type="ECO:0000259" key="8">
    <source>
        <dbReference type="Pfam" id="PF05193"/>
    </source>
</evidence>
<evidence type="ECO:0000313" key="9">
    <source>
        <dbReference type="EMBL" id="GAC13437.1"/>
    </source>
</evidence>
<dbReference type="RefSeq" id="WP_008843254.1">
    <property type="nucleotide sequence ID" value="NZ_BAEN01000021.1"/>
</dbReference>
<keyword evidence="4" id="KW-0862">Zinc</keyword>
<comment type="caution">
    <text evidence="9">The sequence shown here is derived from an EMBL/GenBank/DDBJ whole genome shotgun (WGS) entry which is preliminary data.</text>
</comment>
<protein>
    <submittedName>
        <fullName evidence="9">Zinc protease</fullName>
        <ecNumber evidence="9">3.4.24.-</ecNumber>
    </submittedName>
</protein>
<dbReference type="EC" id="3.4.24.-" evidence="9"/>
<dbReference type="STRING" id="1127673.GLIP_0792"/>
<sequence length="954" mass="106564">MKKIVLVLGSVTALLLGCSTDNQPSQPNIVENLPVGVKLVEQHSGLGEGKVSIPYSKYQLSNGLTVILHEDKSDPLVHVDVTYHVGSAREEIGKSGFAHFFEHMMFQGSKNVADDEHFKIITEAGGDMNGTTNSDRTNYYETVPANQLEKVLWLEADRMGFMLDTVTQEKFEIQRETVKNERGQSYDNQPYGLRTERNGETLYPPGHPYSWSTIGYVEDLDRVTVEDLKAFFKRWYGPNNAVLTIGGDINKQQTLAWVQKYFGSIPAGPEVDPAPKVPVTLESDRYVTIEDQVYLPLIQLTFPTVYVRHPDEAPLDVLSDILGGGKTSLFYKNLVKDNHAVQAVVSHPCRELSCEFQLIALANPAKSTKLAELQQRIEESLLEFESRGVNADDLARTKAGIESSTIFGLQSVSGKVSTLAANETFDGQPDMVDYDLQRYGNVTAEDVMRVYRKYIKDKAKVVLSIVPVGQASLAAKSQNFELPERKIVTDTVHEKVLAPEITDNFDRSKMPKAGPNPNVKVPEYTRTEFDNGINMLTHSTDETPTVTLLLSLEGGPLLDPIEKAGLASFTAQMMNESTLQMSNEQVANQLALLGSEISFGASGRYTQIRVNALVHNLEKTLSLLEMKLFEPAFLQEDFDRIKQNLAQQLQQQLKNPSVLAARATDILMYGENNRLSLPDSGNLATLNNIQLEDVKSFYKKYYTPTKANLVIVGDIEQNQLKKDIQFLTKWRGNDYQIPAYKPFPEYSEGKLYLVDKPDSAQSVVRVVERALPYDATGKHFKSKLMNYPLGGMFNSRINLNLREDKGYTYGASSQFIGGKTLGRFQASADVKQANTGDSIAEILNEIKTFSEHGMSESELASMRSAYSQSEALSYETPSSKANFLNHLLAYGLEREYRDRQGEIIENVTLAELNEIARDLLEIKHMQVIVVADAQKVKPQLSELGREIVEIQVPQ</sequence>
<proteinExistence type="inferred from homology"/>
<evidence type="ECO:0000256" key="3">
    <source>
        <dbReference type="ARBA" id="ARBA00022801"/>
    </source>
</evidence>
<dbReference type="PANTHER" id="PTHR43690">
    <property type="entry name" value="NARDILYSIN"/>
    <property type="match status" value="1"/>
</dbReference>
<name>K6Y5B8_9ALTE</name>
<organism evidence="9 10">
    <name type="scientific">Aliiglaciecola lipolytica E3</name>
    <dbReference type="NCBI Taxonomy" id="1127673"/>
    <lineage>
        <taxon>Bacteria</taxon>
        <taxon>Pseudomonadati</taxon>
        <taxon>Pseudomonadota</taxon>
        <taxon>Gammaproteobacteria</taxon>
        <taxon>Alteromonadales</taxon>
        <taxon>Alteromonadaceae</taxon>
        <taxon>Aliiglaciecola</taxon>
    </lineage>
</organism>
<dbReference type="Pfam" id="PF05193">
    <property type="entry name" value="Peptidase_M16_C"/>
    <property type="match status" value="2"/>
</dbReference>
<feature type="region of interest" description="Disordered" evidence="6">
    <location>
        <begin position="177"/>
        <end position="199"/>
    </location>
</feature>
<feature type="domain" description="Peptidase M16 N-terminal" evidence="7">
    <location>
        <begin position="66"/>
        <end position="188"/>
    </location>
</feature>
<evidence type="ECO:0000259" key="7">
    <source>
        <dbReference type="Pfam" id="PF00675"/>
    </source>
</evidence>
<dbReference type="PROSITE" id="PS51257">
    <property type="entry name" value="PROKAR_LIPOPROTEIN"/>
    <property type="match status" value="1"/>
</dbReference>
<feature type="domain" description="Peptidase M16 N-terminal" evidence="7">
    <location>
        <begin position="535"/>
        <end position="658"/>
    </location>
</feature>
<dbReference type="PANTHER" id="PTHR43690:SF35">
    <property type="entry name" value="NON-CATALYTIC MEMBER OF PEPTIDASE SUBFAMILY M16B-RELATED"/>
    <property type="match status" value="1"/>
</dbReference>
<dbReference type="Pfam" id="PF00675">
    <property type="entry name" value="Peptidase_M16"/>
    <property type="match status" value="2"/>
</dbReference>
<dbReference type="InterPro" id="IPR011249">
    <property type="entry name" value="Metalloenz_LuxS/M16"/>
</dbReference>
<dbReference type="Gene3D" id="3.30.830.10">
    <property type="entry name" value="Metalloenzyme, LuxS/M16 peptidase-like"/>
    <property type="match status" value="4"/>
</dbReference>
<dbReference type="OrthoDB" id="9811314at2"/>
<dbReference type="GO" id="GO:0046872">
    <property type="term" value="F:metal ion binding"/>
    <property type="evidence" value="ECO:0007669"/>
    <property type="project" value="InterPro"/>
</dbReference>
<keyword evidence="10" id="KW-1185">Reference proteome</keyword>
<keyword evidence="2 9" id="KW-0645">Protease</keyword>
<reference evidence="9 10" key="1">
    <citation type="journal article" date="2017" name="Antonie Van Leeuwenhoek">
        <title>Rhizobium rhizosphaerae sp. nov., a novel species isolated from rice rhizosphere.</title>
        <authorList>
            <person name="Zhao J.J."/>
            <person name="Zhang J."/>
            <person name="Zhang R.J."/>
            <person name="Zhang C.W."/>
            <person name="Yin H.Q."/>
            <person name="Zhang X.X."/>
        </authorList>
    </citation>
    <scope>NUCLEOTIDE SEQUENCE [LARGE SCALE GENOMIC DNA]</scope>
    <source>
        <strain evidence="9 10">E3</strain>
    </source>
</reference>
<dbReference type="Proteomes" id="UP000006334">
    <property type="component" value="Unassembled WGS sequence"/>
</dbReference>
<dbReference type="AlphaFoldDB" id="K6Y5B8"/>
<dbReference type="InterPro" id="IPR011765">
    <property type="entry name" value="Pept_M16_N"/>
</dbReference>
<evidence type="ECO:0000313" key="10">
    <source>
        <dbReference type="Proteomes" id="UP000006334"/>
    </source>
</evidence>